<name>Q1N484_9GAMM</name>
<dbReference type="NCBIfam" id="TIGR00229">
    <property type="entry name" value="sensory_box"/>
    <property type="match status" value="2"/>
</dbReference>
<dbReference type="CDD" id="cd01949">
    <property type="entry name" value="GGDEF"/>
    <property type="match status" value="1"/>
</dbReference>
<dbReference type="NCBIfam" id="TIGR00254">
    <property type="entry name" value="GGDEF"/>
    <property type="match status" value="1"/>
</dbReference>
<dbReference type="EMBL" id="AAQH01000003">
    <property type="protein sequence ID" value="EAT12981.1"/>
    <property type="molecule type" value="Genomic_DNA"/>
</dbReference>
<comment type="cofactor">
    <cofactor evidence="1">
        <name>Mg(2+)</name>
        <dbReference type="ChEBI" id="CHEBI:18420"/>
    </cofactor>
</comment>
<dbReference type="RefSeq" id="WP_007018052.1">
    <property type="nucleotide sequence ID" value="NZ_CH724115.1"/>
</dbReference>
<evidence type="ECO:0000259" key="4">
    <source>
        <dbReference type="PROSITE" id="PS50113"/>
    </source>
</evidence>
<dbReference type="InterPro" id="IPR000014">
    <property type="entry name" value="PAS"/>
</dbReference>
<dbReference type="Gene3D" id="3.30.70.270">
    <property type="match status" value="1"/>
</dbReference>
<dbReference type="Pfam" id="PF00990">
    <property type="entry name" value="GGDEF"/>
    <property type="match status" value="1"/>
</dbReference>
<organism evidence="7 8">
    <name type="scientific">Bermanella marisrubri</name>
    <dbReference type="NCBI Taxonomy" id="207949"/>
    <lineage>
        <taxon>Bacteria</taxon>
        <taxon>Pseudomonadati</taxon>
        <taxon>Pseudomonadota</taxon>
        <taxon>Gammaproteobacteria</taxon>
        <taxon>Oceanospirillales</taxon>
        <taxon>Oceanospirillaceae</taxon>
        <taxon>Bermanella</taxon>
    </lineage>
</organism>
<dbReference type="InterPro" id="IPR043128">
    <property type="entry name" value="Rev_trsase/Diguanyl_cyclase"/>
</dbReference>
<dbReference type="OrthoDB" id="9176779at2"/>
<dbReference type="Gene3D" id="3.30.450.20">
    <property type="entry name" value="PAS domain"/>
    <property type="match status" value="2"/>
</dbReference>
<feature type="domain" description="PAS" evidence="3">
    <location>
        <begin position="348"/>
        <end position="422"/>
    </location>
</feature>
<dbReference type="SUPFAM" id="SSF55785">
    <property type="entry name" value="PYP-like sensor domain (PAS domain)"/>
    <property type="match status" value="2"/>
</dbReference>
<dbReference type="PROSITE" id="PS50883">
    <property type="entry name" value="EAL"/>
    <property type="match status" value="1"/>
</dbReference>
<feature type="domain" description="PAC" evidence="4">
    <location>
        <begin position="423"/>
        <end position="477"/>
    </location>
</feature>
<evidence type="ECO:0000313" key="7">
    <source>
        <dbReference type="EMBL" id="EAT12981.1"/>
    </source>
</evidence>
<dbReference type="PROSITE" id="PS50887">
    <property type="entry name" value="GGDEF"/>
    <property type="match status" value="1"/>
</dbReference>
<dbReference type="HOGENOM" id="CLU_000445_70_46_6"/>
<evidence type="ECO:0000259" key="5">
    <source>
        <dbReference type="PROSITE" id="PS50883"/>
    </source>
</evidence>
<dbReference type="Proteomes" id="UP000004263">
    <property type="component" value="Unassembled WGS sequence"/>
</dbReference>
<feature type="transmembrane region" description="Helical" evidence="2">
    <location>
        <begin position="137"/>
        <end position="156"/>
    </location>
</feature>
<reference evidence="7 8" key="1">
    <citation type="submission" date="2006-03" db="EMBL/GenBank/DDBJ databases">
        <authorList>
            <person name="Pinhassi J."/>
            <person name="Pedros-Alio C."/>
            <person name="Ferriera S."/>
            <person name="Johnson J."/>
            <person name="Kravitz S."/>
            <person name="Halpern A."/>
            <person name="Remington K."/>
            <person name="Beeson K."/>
            <person name="Tran B."/>
            <person name="Rogers Y.-H."/>
            <person name="Friedman R."/>
            <person name="Venter J.C."/>
        </authorList>
    </citation>
    <scope>NUCLEOTIDE SEQUENCE [LARGE SCALE GENOMIC DNA]</scope>
    <source>
        <strain evidence="7 8">RED65</strain>
    </source>
</reference>
<dbReference type="PROSITE" id="PS50113">
    <property type="entry name" value="PAC"/>
    <property type="match status" value="2"/>
</dbReference>
<keyword evidence="2" id="KW-0812">Transmembrane</keyword>
<dbReference type="SMART" id="SM00091">
    <property type="entry name" value="PAS"/>
    <property type="match status" value="2"/>
</dbReference>
<dbReference type="Pfam" id="PF13426">
    <property type="entry name" value="PAS_9"/>
    <property type="match status" value="2"/>
</dbReference>
<gene>
    <name evidence="7" type="ORF">RED65_14832</name>
</gene>
<dbReference type="GO" id="GO:0003824">
    <property type="term" value="F:catalytic activity"/>
    <property type="evidence" value="ECO:0007669"/>
    <property type="project" value="UniProtKB-ARBA"/>
</dbReference>
<feature type="transmembrane region" description="Helical" evidence="2">
    <location>
        <begin position="168"/>
        <end position="188"/>
    </location>
</feature>
<dbReference type="SMART" id="SM00267">
    <property type="entry name" value="GGDEF"/>
    <property type="match status" value="1"/>
</dbReference>
<dbReference type="CDD" id="cd01948">
    <property type="entry name" value="EAL"/>
    <property type="match status" value="1"/>
</dbReference>
<dbReference type="SMART" id="SM00065">
    <property type="entry name" value="GAF"/>
    <property type="match status" value="1"/>
</dbReference>
<evidence type="ECO:0000259" key="6">
    <source>
        <dbReference type="PROSITE" id="PS50887"/>
    </source>
</evidence>
<feature type="transmembrane region" description="Helical" evidence="2">
    <location>
        <begin position="103"/>
        <end position="125"/>
    </location>
</feature>
<dbReference type="SMART" id="SM00052">
    <property type="entry name" value="EAL"/>
    <property type="match status" value="1"/>
</dbReference>
<dbReference type="FunFam" id="3.30.70.270:FF:000001">
    <property type="entry name" value="Diguanylate cyclase domain protein"/>
    <property type="match status" value="1"/>
</dbReference>
<proteinExistence type="predicted"/>
<evidence type="ECO:0000259" key="3">
    <source>
        <dbReference type="PROSITE" id="PS50112"/>
    </source>
</evidence>
<feature type="domain" description="PAC" evidence="4">
    <location>
        <begin position="713"/>
        <end position="765"/>
    </location>
</feature>
<dbReference type="SUPFAM" id="SSF55073">
    <property type="entry name" value="Nucleotide cyclase"/>
    <property type="match status" value="1"/>
</dbReference>
<dbReference type="InterPro" id="IPR000700">
    <property type="entry name" value="PAS-assoc_C"/>
</dbReference>
<keyword evidence="8" id="KW-1185">Reference proteome</keyword>
<feature type="transmembrane region" description="Helical" evidence="2">
    <location>
        <begin position="38"/>
        <end position="62"/>
    </location>
</feature>
<dbReference type="SUPFAM" id="SSF141868">
    <property type="entry name" value="EAL domain-like"/>
    <property type="match status" value="1"/>
</dbReference>
<dbReference type="InterPro" id="IPR029787">
    <property type="entry name" value="Nucleotide_cyclase"/>
</dbReference>
<feature type="transmembrane region" description="Helical" evidence="2">
    <location>
        <begin position="74"/>
        <end position="91"/>
    </location>
</feature>
<evidence type="ECO:0000256" key="1">
    <source>
        <dbReference type="ARBA" id="ARBA00001946"/>
    </source>
</evidence>
<dbReference type="InterPro" id="IPR029016">
    <property type="entry name" value="GAF-like_dom_sf"/>
</dbReference>
<dbReference type="InterPro" id="IPR000160">
    <property type="entry name" value="GGDEF_dom"/>
</dbReference>
<accession>Q1N484</accession>
<dbReference type="InterPro" id="IPR003018">
    <property type="entry name" value="GAF"/>
</dbReference>
<dbReference type="PROSITE" id="PS50112">
    <property type="entry name" value="PAS"/>
    <property type="match status" value="2"/>
</dbReference>
<dbReference type="Pfam" id="PF00563">
    <property type="entry name" value="EAL"/>
    <property type="match status" value="1"/>
</dbReference>
<dbReference type="InterPro" id="IPR035965">
    <property type="entry name" value="PAS-like_dom_sf"/>
</dbReference>
<evidence type="ECO:0000256" key="2">
    <source>
        <dbReference type="SAM" id="Phobius"/>
    </source>
</evidence>
<keyword evidence="2" id="KW-0472">Membrane</keyword>
<feature type="domain" description="PAS" evidence="3">
    <location>
        <begin position="640"/>
        <end position="686"/>
    </location>
</feature>
<dbReference type="SMART" id="SM00086">
    <property type="entry name" value="PAC"/>
    <property type="match status" value="2"/>
</dbReference>
<dbReference type="InterPro" id="IPR035919">
    <property type="entry name" value="EAL_sf"/>
</dbReference>
<feature type="domain" description="GGDEF" evidence="6">
    <location>
        <begin position="797"/>
        <end position="931"/>
    </location>
</feature>
<dbReference type="InterPro" id="IPR001633">
    <property type="entry name" value="EAL_dom"/>
</dbReference>
<dbReference type="SUPFAM" id="SSF55781">
    <property type="entry name" value="GAF domain-like"/>
    <property type="match status" value="1"/>
</dbReference>
<dbReference type="InterPro" id="IPR001610">
    <property type="entry name" value="PAC"/>
</dbReference>
<feature type="transmembrane region" description="Helical" evidence="2">
    <location>
        <begin position="328"/>
        <end position="348"/>
    </location>
</feature>
<dbReference type="PANTHER" id="PTHR44757">
    <property type="entry name" value="DIGUANYLATE CYCLASE DGCP"/>
    <property type="match status" value="1"/>
</dbReference>
<keyword evidence="2" id="KW-1133">Transmembrane helix</keyword>
<dbReference type="InterPro" id="IPR052155">
    <property type="entry name" value="Biofilm_reg_signaling"/>
</dbReference>
<protein>
    <submittedName>
        <fullName evidence="7">Sensory box/GGDEF/GAF/EAL domain protein</fullName>
    </submittedName>
</protein>
<sequence>MTPLAIPRNKNILTLLLAFLALAGNSLVLPLFHTVDIIFGSIFVLIAAVILGPYRAMFIALIGSSYTWIIWDHPYGMIIFITEAYMVTRFYRKTANIVLADLAFWVSIGIPMTFATTIPVLQMSWDTALLICMKQPLNGLFNAMIAGLLLLTWQRFSRTEGYIPDQTSNWYFHVILLMVLLGGAFPIIQQGYESQKAEELNLAKGLLRQARDLEFNLSNSDVTALDLAQIFDDIPVDEQTSIAILDSEGNILAQRGDIITLNQPAHTFSTINDHLMHWAPVNLIDPIQKWHQGRYQLSISVGELPSRKRILFEISSEPFIAYVRAKSILMFAFLTILTVVAIFLTYYLTRPLRRIMQVASEATDGVIITDVKGNIEWINRALTKITGYTLAEMKGLKPGKLLQGPDTDPEVVQRISEGLRNKQHFKEVILNYTKSGDPHYVEIICNPLRSDNGNLSGFMALQRDVTHQIQLEKLEAFSSHILETIAKKASTDQILTLIVQGVETLKPDAIASIVLLDQKRKCIDETYSTKLPDFYNEALKGLEIGPNVGSCGAAAATGKRVIVEDIQTHPNWAPYKHLAKQAGLASCWSQPFTNSQGRIDGTFAIYHDHIKAPTDNDIAIIEKASKLVSITMEKHDADNRLMQAANVFEHASEGILITDIDGEIIDVNKAFTQITGYSKEDVVGKNPRILSSGKYEQETYEDIFSTLENIGQWKGEIWNKDKKGNLFAVLESISTVYDDSGKPRNYIALFNDITNIKSHQEQLENLANYDSLTQLPNRTLLTDRMQQAMALAKREGHLLVVIFIDLDGFKPVNDRYGHDVGDRLLIAFSKRVSLLLRSTDTLGRLAGDEFVTLLPNVQQFENCEPLLERILSAVEKPFIIDEHQLKISASMGVTVYPQAEDLDADQLLRQSDQAMYLAKQDGKNRYHLFDATQHQLMRDHHENLVRIQEAIKNKEFILHYQPKVNLRSGEVIGVEALIRWQHRDKGLLPPGSFLPLLDNHPAMIQFGKWVMHEALNQISVWQKQNLNLNVSINIDPMHLQSPDFISDLESALHNFPDVNPSFLELEIVETAAIEDINVVSDTINRCHDLGVHFSLDDFGTGYSSLTYLKRLPIHVLKIDQSFVRDILSDPDDLAIVQGVLGLAKSFNRTAIAEGVETQKHGELLLQLGCELAQGYGISRPIEAKAIPDWIKHWAKENPSQSSLNINSIKQGSYDS</sequence>
<evidence type="ECO:0000313" key="8">
    <source>
        <dbReference type="Proteomes" id="UP000004263"/>
    </source>
</evidence>
<dbReference type="CDD" id="cd00130">
    <property type="entry name" value="PAS"/>
    <property type="match status" value="2"/>
</dbReference>
<comment type="caution">
    <text evidence="7">The sequence shown here is derived from an EMBL/GenBank/DDBJ whole genome shotgun (WGS) entry which is preliminary data.</text>
</comment>
<dbReference type="AlphaFoldDB" id="Q1N484"/>
<feature type="domain" description="EAL" evidence="5">
    <location>
        <begin position="940"/>
        <end position="1194"/>
    </location>
</feature>
<dbReference type="STRING" id="207949.RED65_14832"/>
<dbReference type="Gene3D" id="3.20.20.450">
    <property type="entry name" value="EAL domain"/>
    <property type="match status" value="1"/>
</dbReference>
<dbReference type="PANTHER" id="PTHR44757:SF2">
    <property type="entry name" value="BIOFILM ARCHITECTURE MAINTENANCE PROTEIN MBAA"/>
    <property type="match status" value="1"/>
</dbReference>
<dbReference type="Pfam" id="PF13185">
    <property type="entry name" value="GAF_2"/>
    <property type="match status" value="1"/>
</dbReference>
<dbReference type="Gene3D" id="3.30.450.40">
    <property type="match status" value="1"/>
</dbReference>